<evidence type="ECO:0000259" key="9">
    <source>
        <dbReference type="PROSITE" id="PS50850"/>
    </source>
</evidence>
<dbReference type="GO" id="GO:0022857">
    <property type="term" value="F:transmembrane transporter activity"/>
    <property type="evidence" value="ECO:0007669"/>
    <property type="project" value="InterPro"/>
</dbReference>
<proteinExistence type="predicted"/>
<dbReference type="AlphaFoldDB" id="A0A239NS98"/>
<feature type="domain" description="Major facilitator superfamily (MFS) profile" evidence="9">
    <location>
        <begin position="220"/>
        <end position="431"/>
    </location>
</feature>
<keyword evidence="2" id="KW-0813">Transport</keyword>
<protein>
    <submittedName>
        <fullName evidence="10">Predicted arabinose efflux permease, MFS family</fullName>
    </submittedName>
</protein>
<feature type="transmembrane region" description="Helical" evidence="8">
    <location>
        <begin position="220"/>
        <end position="245"/>
    </location>
</feature>
<evidence type="ECO:0000256" key="3">
    <source>
        <dbReference type="ARBA" id="ARBA00022475"/>
    </source>
</evidence>
<keyword evidence="11" id="KW-1185">Reference proteome</keyword>
<dbReference type="Gene3D" id="1.20.1250.20">
    <property type="entry name" value="MFS general substrate transporter like domains"/>
    <property type="match status" value="1"/>
</dbReference>
<evidence type="ECO:0000256" key="2">
    <source>
        <dbReference type="ARBA" id="ARBA00022448"/>
    </source>
</evidence>
<dbReference type="PANTHER" id="PTHR23513">
    <property type="entry name" value="INTEGRAL MEMBRANE EFFLUX PROTEIN-RELATED"/>
    <property type="match status" value="1"/>
</dbReference>
<dbReference type="CDD" id="cd06173">
    <property type="entry name" value="MFS_MefA_like"/>
    <property type="match status" value="1"/>
</dbReference>
<feature type="transmembrane region" description="Helical" evidence="8">
    <location>
        <begin position="291"/>
        <end position="310"/>
    </location>
</feature>
<evidence type="ECO:0000256" key="8">
    <source>
        <dbReference type="SAM" id="Phobius"/>
    </source>
</evidence>
<feature type="transmembrane region" description="Helical" evidence="8">
    <location>
        <begin position="83"/>
        <end position="104"/>
    </location>
</feature>
<dbReference type="Pfam" id="PF05977">
    <property type="entry name" value="MFS_3"/>
    <property type="match status" value="1"/>
</dbReference>
<evidence type="ECO:0000256" key="5">
    <source>
        <dbReference type="ARBA" id="ARBA00022989"/>
    </source>
</evidence>
<keyword evidence="4 8" id="KW-0812">Transmembrane</keyword>
<evidence type="ECO:0000313" key="11">
    <source>
        <dbReference type="Proteomes" id="UP000198362"/>
    </source>
</evidence>
<dbReference type="InterPro" id="IPR020846">
    <property type="entry name" value="MFS_dom"/>
</dbReference>
<keyword evidence="5 8" id="KW-1133">Transmembrane helix</keyword>
<name>A0A239NS98_9ACTN</name>
<evidence type="ECO:0000313" key="10">
    <source>
        <dbReference type="EMBL" id="SNT57747.1"/>
    </source>
</evidence>
<dbReference type="Proteomes" id="UP000198362">
    <property type="component" value="Unassembled WGS sequence"/>
</dbReference>
<reference evidence="10 11" key="1">
    <citation type="submission" date="2017-06" db="EMBL/GenBank/DDBJ databases">
        <authorList>
            <person name="Kim H.J."/>
            <person name="Triplett B.A."/>
        </authorList>
    </citation>
    <scope>NUCLEOTIDE SEQUENCE [LARGE SCALE GENOMIC DNA]</scope>
    <source>
        <strain evidence="10 11">CGMCC 4.5593</strain>
    </source>
</reference>
<evidence type="ECO:0000256" key="6">
    <source>
        <dbReference type="ARBA" id="ARBA00023136"/>
    </source>
</evidence>
<evidence type="ECO:0000256" key="7">
    <source>
        <dbReference type="SAM" id="MobiDB-lite"/>
    </source>
</evidence>
<dbReference type="SUPFAM" id="SSF103473">
    <property type="entry name" value="MFS general substrate transporter"/>
    <property type="match status" value="1"/>
</dbReference>
<dbReference type="InterPro" id="IPR010290">
    <property type="entry name" value="TM_effector"/>
</dbReference>
<feature type="compositionally biased region" description="Basic and acidic residues" evidence="7">
    <location>
        <begin position="411"/>
        <end position="422"/>
    </location>
</feature>
<evidence type="ECO:0000256" key="1">
    <source>
        <dbReference type="ARBA" id="ARBA00004429"/>
    </source>
</evidence>
<gene>
    <name evidence="10" type="ORF">SAMN05421812_110191</name>
</gene>
<dbReference type="PROSITE" id="PS50850">
    <property type="entry name" value="MFS"/>
    <property type="match status" value="1"/>
</dbReference>
<comment type="subcellular location">
    <subcellularLocation>
        <location evidence="1">Cell inner membrane</location>
        <topology evidence="1">Multi-pass membrane protein</topology>
    </subcellularLocation>
</comment>
<feature type="transmembrane region" description="Helical" evidence="8">
    <location>
        <begin position="257"/>
        <end position="279"/>
    </location>
</feature>
<feature type="region of interest" description="Disordered" evidence="7">
    <location>
        <begin position="411"/>
        <end position="431"/>
    </location>
</feature>
<keyword evidence="3" id="KW-1003">Cell membrane</keyword>
<dbReference type="PANTHER" id="PTHR23513:SF9">
    <property type="entry name" value="ENTEROBACTIN EXPORTER ENTS"/>
    <property type="match status" value="1"/>
</dbReference>
<keyword evidence="6 8" id="KW-0472">Membrane</keyword>
<sequence length="431" mass="45113">MSRRRWAIDLRPLATPSYRRMWIGTAFSNYGYQFTAVAVPVEMFALTDNSLWVGLLGIAALVPLLVFGLWGGALADAMDRRKLLVIGSLVMWLGTLGFLVQSLAGWEEPWLLLVFTAVQSCAFAVTNPTRSAIIPRLVPTNLVPAANTLSFTTGEAAVVLGPLTVGVILATWDQHIALPIAYGADALLFTVGLWSTLRLPPIPPAEQAVRAGLRSVVEGFRYLAGAPVLLLSFAIDIIAMTIAMPRALFPEIADERFGGGAAVGFLFSAIAIGSVLGGLTSGWIGRVRRQGLALVGAVVAWGVLVGLAGFAHSLALMVVVLALAGAADLVSAVFRHSILLVYAPDQMRGRLQGVMTVVVAGGPRLGDLRAGGTAALWGAGAAFSVGGFAAAGLAIALALVFPALTRYRHADPQVEPDPRPAAKPEPISSGP</sequence>
<dbReference type="RefSeq" id="WP_281257712.1">
    <property type="nucleotide sequence ID" value="NZ_FZPH01000010.1"/>
</dbReference>
<feature type="transmembrane region" description="Helical" evidence="8">
    <location>
        <begin position="21"/>
        <end position="39"/>
    </location>
</feature>
<accession>A0A239NS98</accession>
<feature type="transmembrane region" description="Helical" evidence="8">
    <location>
        <begin position="374"/>
        <end position="401"/>
    </location>
</feature>
<dbReference type="InterPro" id="IPR036259">
    <property type="entry name" value="MFS_trans_sf"/>
</dbReference>
<evidence type="ECO:0000256" key="4">
    <source>
        <dbReference type="ARBA" id="ARBA00022692"/>
    </source>
</evidence>
<feature type="transmembrane region" description="Helical" evidence="8">
    <location>
        <begin position="51"/>
        <end position="71"/>
    </location>
</feature>
<organism evidence="10 11">
    <name type="scientific">Asanoa hainanensis</name>
    <dbReference type="NCBI Taxonomy" id="560556"/>
    <lineage>
        <taxon>Bacteria</taxon>
        <taxon>Bacillati</taxon>
        <taxon>Actinomycetota</taxon>
        <taxon>Actinomycetes</taxon>
        <taxon>Micromonosporales</taxon>
        <taxon>Micromonosporaceae</taxon>
        <taxon>Asanoa</taxon>
    </lineage>
</organism>
<feature type="transmembrane region" description="Helical" evidence="8">
    <location>
        <begin position="148"/>
        <end position="170"/>
    </location>
</feature>
<dbReference type="EMBL" id="FZPH01000010">
    <property type="protein sequence ID" value="SNT57747.1"/>
    <property type="molecule type" value="Genomic_DNA"/>
</dbReference>
<dbReference type="GO" id="GO:0005886">
    <property type="term" value="C:plasma membrane"/>
    <property type="evidence" value="ECO:0007669"/>
    <property type="project" value="UniProtKB-SubCell"/>
</dbReference>